<comment type="caution">
    <text evidence="3">The sequence shown here is derived from an EMBL/GenBank/DDBJ whole genome shotgun (WGS) entry which is preliminary data.</text>
</comment>
<dbReference type="EMBL" id="QWGR01000003">
    <property type="protein sequence ID" value="RIJ49338.1"/>
    <property type="molecule type" value="Genomic_DNA"/>
</dbReference>
<gene>
    <name evidence="3" type="ORF">D1614_07275</name>
</gene>
<protein>
    <recommendedName>
        <fullName evidence="2">LUD domain-containing protein</fullName>
    </recommendedName>
</protein>
<dbReference type="AlphaFoldDB" id="A0A399T0L2"/>
<sequence>MTSAREEILNRLQQATHPEPDEVPDFDTPVYFPIDQPLELAFKENLKKISGNVVLCESETDLYERLKKFLEAFSPEKIYCNETPLQQGLKENGIGFSCGSELPSDLEAGITSCEFLIAHTGSVMVSSAIEGGRRMFVYPPVHIVIARKDQLLAYLDEAYTAIQNKYKDILPSHIALITGPSRTADIEKTLVMGAHGPRAIHVFIV</sequence>
<accession>A0A399T0L2</accession>
<dbReference type="InterPro" id="IPR003741">
    <property type="entry name" value="LUD_dom"/>
</dbReference>
<evidence type="ECO:0000313" key="3">
    <source>
        <dbReference type="EMBL" id="RIJ49338.1"/>
    </source>
</evidence>
<dbReference type="Proteomes" id="UP000265926">
    <property type="component" value="Unassembled WGS sequence"/>
</dbReference>
<name>A0A399T0L2_9BACT</name>
<reference evidence="3 4" key="1">
    <citation type="submission" date="2018-08" db="EMBL/GenBank/DDBJ databases">
        <title>Pallidiluteibacterium maritimus gen. nov., sp. nov., isolated from coastal sediment.</title>
        <authorList>
            <person name="Zhou L.Y."/>
        </authorList>
    </citation>
    <scope>NUCLEOTIDE SEQUENCE [LARGE SCALE GENOMIC DNA]</scope>
    <source>
        <strain evidence="3 4">XSD2</strain>
    </source>
</reference>
<evidence type="ECO:0000313" key="4">
    <source>
        <dbReference type="Proteomes" id="UP000265926"/>
    </source>
</evidence>
<dbReference type="RefSeq" id="WP_119437225.1">
    <property type="nucleotide sequence ID" value="NZ_QWGR01000003.1"/>
</dbReference>
<dbReference type="InterPro" id="IPR037171">
    <property type="entry name" value="NagB/RpiA_transferase-like"/>
</dbReference>
<dbReference type="SUPFAM" id="SSF100950">
    <property type="entry name" value="NagB/RpiA/CoA transferase-like"/>
    <property type="match status" value="1"/>
</dbReference>
<dbReference type="InterPro" id="IPR024185">
    <property type="entry name" value="FTHF_cligase-like_sf"/>
</dbReference>
<dbReference type="OrthoDB" id="9794157at2"/>
<feature type="region of interest" description="Disordered" evidence="1">
    <location>
        <begin position="1"/>
        <end position="24"/>
    </location>
</feature>
<dbReference type="PANTHER" id="PTHR43682:SF1">
    <property type="entry name" value="LACTATE UTILIZATION PROTEIN C"/>
    <property type="match status" value="1"/>
</dbReference>
<organism evidence="3 4">
    <name type="scientific">Maribellus luteus</name>
    <dbReference type="NCBI Taxonomy" id="2305463"/>
    <lineage>
        <taxon>Bacteria</taxon>
        <taxon>Pseudomonadati</taxon>
        <taxon>Bacteroidota</taxon>
        <taxon>Bacteroidia</taxon>
        <taxon>Marinilabiliales</taxon>
        <taxon>Prolixibacteraceae</taxon>
        <taxon>Maribellus</taxon>
    </lineage>
</organism>
<evidence type="ECO:0000259" key="2">
    <source>
        <dbReference type="Pfam" id="PF02589"/>
    </source>
</evidence>
<keyword evidence="4" id="KW-1185">Reference proteome</keyword>
<proteinExistence type="predicted"/>
<dbReference type="Gene3D" id="3.40.50.10420">
    <property type="entry name" value="NagB/RpiA/CoA transferase-like"/>
    <property type="match status" value="1"/>
</dbReference>
<dbReference type="PANTHER" id="PTHR43682">
    <property type="entry name" value="LACTATE UTILIZATION PROTEIN C"/>
    <property type="match status" value="1"/>
</dbReference>
<feature type="domain" description="LUD" evidence="2">
    <location>
        <begin position="106"/>
        <end position="205"/>
    </location>
</feature>
<dbReference type="Pfam" id="PF02589">
    <property type="entry name" value="LUD_dom"/>
    <property type="match status" value="1"/>
</dbReference>
<evidence type="ECO:0000256" key="1">
    <source>
        <dbReference type="SAM" id="MobiDB-lite"/>
    </source>
</evidence>